<protein>
    <submittedName>
        <fullName evidence="9">Cytochrome P450</fullName>
    </submittedName>
</protein>
<dbReference type="InterPro" id="IPR002401">
    <property type="entry name" value="Cyt_P450_E_grp-I"/>
</dbReference>
<evidence type="ECO:0000256" key="4">
    <source>
        <dbReference type="ARBA" id="ARBA00023002"/>
    </source>
</evidence>
<name>A0A6G1I2Z7_9PEZI</name>
<keyword evidence="3 7" id="KW-0479">Metal-binding</keyword>
<dbReference type="InterPro" id="IPR036396">
    <property type="entry name" value="Cyt_P450_sf"/>
</dbReference>
<evidence type="ECO:0000256" key="8">
    <source>
        <dbReference type="SAM" id="Phobius"/>
    </source>
</evidence>
<reference evidence="9" key="1">
    <citation type="journal article" date="2020" name="Stud. Mycol.">
        <title>101 Dothideomycetes genomes: a test case for predicting lifestyles and emergence of pathogens.</title>
        <authorList>
            <person name="Haridas S."/>
            <person name="Albert R."/>
            <person name="Binder M."/>
            <person name="Bloem J."/>
            <person name="Labutti K."/>
            <person name="Salamov A."/>
            <person name="Andreopoulos B."/>
            <person name="Baker S."/>
            <person name="Barry K."/>
            <person name="Bills G."/>
            <person name="Bluhm B."/>
            <person name="Cannon C."/>
            <person name="Castanera R."/>
            <person name="Culley D."/>
            <person name="Daum C."/>
            <person name="Ezra D."/>
            <person name="Gonzalez J."/>
            <person name="Henrissat B."/>
            <person name="Kuo A."/>
            <person name="Liang C."/>
            <person name="Lipzen A."/>
            <person name="Lutzoni F."/>
            <person name="Magnuson J."/>
            <person name="Mondo S."/>
            <person name="Nolan M."/>
            <person name="Ohm R."/>
            <person name="Pangilinan J."/>
            <person name="Park H.-J."/>
            <person name="Ramirez L."/>
            <person name="Alfaro M."/>
            <person name="Sun H."/>
            <person name="Tritt A."/>
            <person name="Yoshinaga Y."/>
            <person name="Zwiers L.-H."/>
            <person name="Turgeon B."/>
            <person name="Goodwin S."/>
            <person name="Spatafora J."/>
            <person name="Crous P."/>
            <person name="Grigoriev I."/>
        </authorList>
    </citation>
    <scope>NUCLEOTIDE SEQUENCE</scope>
    <source>
        <strain evidence="9">CBS 262.69</strain>
    </source>
</reference>
<dbReference type="Proteomes" id="UP000799640">
    <property type="component" value="Unassembled WGS sequence"/>
</dbReference>
<evidence type="ECO:0000256" key="1">
    <source>
        <dbReference type="ARBA" id="ARBA00010617"/>
    </source>
</evidence>
<keyword evidence="4" id="KW-0560">Oxidoreductase</keyword>
<dbReference type="CDD" id="cd11070">
    <property type="entry name" value="CYP56-like"/>
    <property type="match status" value="1"/>
</dbReference>
<dbReference type="GO" id="GO:0004497">
    <property type="term" value="F:monooxygenase activity"/>
    <property type="evidence" value="ECO:0007669"/>
    <property type="project" value="UniProtKB-KW"/>
</dbReference>
<keyword evidence="6" id="KW-0503">Monooxygenase</keyword>
<keyword evidence="8" id="KW-0472">Membrane</keyword>
<dbReference type="EMBL" id="ML996690">
    <property type="protein sequence ID" value="KAF2402660.1"/>
    <property type="molecule type" value="Genomic_DNA"/>
</dbReference>
<keyword evidence="8" id="KW-0812">Transmembrane</keyword>
<proteinExistence type="inferred from homology"/>
<dbReference type="Pfam" id="PF00067">
    <property type="entry name" value="p450"/>
    <property type="match status" value="1"/>
</dbReference>
<dbReference type="PRINTS" id="PR00463">
    <property type="entry name" value="EP450I"/>
</dbReference>
<dbReference type="InterPro" id="IPR050196">
    <property type="entry name" value="Cytochrome_P450_Monoox"/>
</dbReference>
<dbReference type="PANTHER" id="PTHR24291:SF50">
    <property type="entry name" value="BIFUNCTIONAL ALBAFLAVENONE MONOOXYGENASE_TERPENE SYNTHASE"/>
    <property type="match status" value="1"/>
</dbReference>
<dbReference type="SUPFAM" id="SSF48264">
    <property type="entry name" value="Cytochrome P450"/>
    <property type="match status" value="1"/>
</dbReference>
<dbReference type="PANTHER" id="PTHR24291">
    <property type="entry name" value="CYTOCHROME P450 FAMILY 4"/>
    <property type="match status" value="1"/>
</dbReference>
<gene>
    <name evidence="9" type="ORF">EJ06DRAFT_489170</name>
</gene>
<organism evidence="9 10">
    <name type="scientific">Trichodelitschia bisporula</name>
    <dbReference type="NCBI Taxonomy" id="703511"/>
    <lineage>
        <taxon>Eukaryota</taxon>
        <taxon>Fungi</taxon>
        <taxon>Dikarya</taxon>
        <taxon>Ascomycota</taxon>
        <taxon>Pezizomycotina</taxon>
        <taxon>Dothideomycetes</taxon>
        <taxon>Dothideomycetes incertae sedis</taxon>
        <taxon>Phaeotrichales</taxon>
        <taxon>Phaeotrichaceae</taxon>
        <taxon>Trichodelitschia</taxon>
    </lineage>
</organism>
<evidence type="ECO:0000256" key="6">
    <source>
        <dbReference type="ARBA" id="ARBA00023033"/>
    </source>
</evidence>
<dbReference type="GO" id="GO:0016705">
    <property type="term" value="F:oxidoreductase activity, acting on paired donors, with incorporation or reduction of molecular oxygen"/>
    <property type="evidence" value="ECO:0007669"/>
    <property type="project" value="InterPro"/>
</dbReference>
<comment type="cofactor">
    <cofactor evidence="7">
        <name>heme</name>
        <dbReference type="ChEBI" id="CHEBI:30413"/>
    </cofactor>
</comment>
<accession>A0A6G1I2Z7</accession>
<dbReference type="GO" id="GO:0020037">
    <property type="term" value="F:heme binding"/>
    <property type="evidence" value="ECO:0007669"/>
    <property type="project" value="InterPro"/>
</dbReference>
<dbReference type="PRINTS" id="PR00385">
    <property type="entry name" value="P450"/>
</dbReference>
<keyword evidence="5 7" id="KW-0408">Iron</keyword>
<evidence type="ECO:0000256" key="7">
    <source>
        <dbReference type="PIRSR" id="PIRSR602401-1"/>
    </source>
</evidence>
<evidence type="ECO:0000256" key="3">
    <source>
        <dbReference type="ARBA" id="ARBA00022723"/>
    </source>
</evidence>
<evidence type="ECO:0000256" key="2">
    <source>
        <dbReference type="ARBA" id="ARBA00022617"/>
    </source>
</evidence>
<dbReference type="Gene3D" id="1.10.630.10">
    <property type="entry name" value="Cytochrome P450"/>
    <property type="match status" value="1"/>
</dbReference>
<dbReference type="InterPro" id="IPR001128">
    <property type="entry name" value="Cyt_P450"/>
</dbReference>
<feature type="transmembrane region" description="Helical" evidence="8">
    <location>
        <begin position="6"/>
        <end position="24"/>
    </location>
</feature>
<keyword evidence="8" id="KW-1133">Transmembrane helix</keyword>
<dbReference type="AlphaFoldDB" id="A0A6G1I2Z7"/>
<evidence type="ECO:0000313" key="9">
    <source>
        <dbReference type="EMBL" id="KAF2402660.1"/>
    </source>
</evidence>
<dbReference type="GO" id="GO:0005506">
    <property type="term" value="F:iron ion binding"/>
    <property type="evidence" value="ECO:0007669"/>
    <property type="project" value="InterPro"/>
</dbReference>
<keyword evidence="2 7" id="KW-0349">Heme</keyword>
<evidence type="ECO:0000313" key="10">
    <source>
        <dbReference type="Proteomes" id="UP000799640"/>
    </source>
</evidence>
<feature type="binding site" description="axial binding residue" evidence="7">
    <location>
        <position position="485"/>
    </location>
    <ligand>
        <name>heme</name>
        <dbReference type="ChEBI" id="CHEBI:30413"/>
    </ligand>
    <ligandPart>
        <name>Fe</name>
        <dbReference type="ChEBI" id="CHEBI:18248"/>
    </ligandPart>
</feature>
<keyword evidence="10" id="KW-1185">Reference proteome</keyword>
<dbReference type="OrthoDB" id="1470350at2759"/>
<comment type="similarity">
    <text evidence="1">Belongs to the cytochrome P450 family.</text>
</comment>
<evidence type="ECO:0000256" key="5">
    <source>
        <dbReference type="ARBA" id="ARBA00023004"/>
    </source>
</evidence>
<sequence>MGLYATIFWVAIGTWLASSAYCLVRNYRLARKSGLTVLASPFNHRNGLFMIFVTPLAPFLKRWLPRYLYEGMQFTVHGWEFADNTEFHERLGWSVMRASPGGVTLWTGELDLAVELMARTKDFGQGDLTGVFMGFFGENLVTSNGEAWVRHRRIVAPTLNERISNLVWTEALDQSRQMVEYALDQPGGITDNVIDGVCSIAFNVLGFMGYGLKKPWTVVPGQDSGMAYFDAVQTVTKGLVPAAIVPHWIMRLPFMPAASKKLGRAVKNVPPFTADMLERERVLLKGKTDSRGNLMSMLVQLSDQEKQLDGKQGEVRQYLSESEITGNLFMFTVGGYDTTSSVLSFAITVLACYPEWQDWIIEEIDQVLSGDGEEFDYASTFPRLTRCLAIMYETVRIYPPFAHISRQNPAAVTLTSGPRPVYIPAKTEIFINSYAIQTDPRNWGPDARVYRPARFFSSGRPPIGEKLIHPPKGTFMAWAAGPRVCPGQKMSQVEFVGVIATLFRKCRLEPVREPGETMKQARSRFEELLRDAQPVVTLTIKDPKKVVLKWTRR</sequence>